<dbReference type="Pfam" id="PF00413">
    <property type="entry name" value="Peptidase_M10"/>
    <property type="match status" value="1"/>
</dbReference>
<reference evidence="16 17" key="1">
    <citation type="submission" date="2020-06" db="EMBL/GenBank/DDBJ databases">
        <title>Transcriptomic and genomic resources for Thalictrum thalictroides and T. hernandezii: Facilitating candidate gene discovery in an emerging model plant lineage.</title>
        <authorList>
            <person name="Arias T."/>
            <person name="Riano-Pachon D.M."/>
            <person name="Di Stilio V.S."/>
        </authorList>
    </citation>
    <scope>NUCLEOTIDE SEQUENCE [LARGE SCALE GENOMIC DNA]</scope>
    <source>
        <strain evidence="17">cv. WT478/WT964</strain>
        <tissue evidence="16">Leaves</tissue>
    </source>
</reference>
<feature type="binding site" evidence="11">
    <location>
        <position position="273"/>
    </location>
    <ligand>
        <name>Zn(2+)</name>
        <dbReference type="ChEBI" id="CHEBI:29105"/>
        <label>2</label>
        <note>catalytic</note>
    </ligand>
</feature>
<dbReference type="PANTHER" id="PTHR10201:SF213">
    <property type="entry name" value="METALLOENDOPROTEINASE 2-MMP-LIKE"/>
    <property type="match status" value="1"/>
</dbReference>
<evidence type="ECO:0000256" key="3">
    <source>
        <dbReference type="ARBA" id="ARBA00022723"/>
    </source>
</evidence>
<dbReference type="GO" id="GO:0030574">
    <property type="term" value="P:collagen catabolic process"/>
    <property type="evidence" value="ECO:0007669"/>
    <property type="project" value="TreeGrafter"/>
</dbReference>
<feature type="binding site" evidence="12">
    <location>
        <position position="222"/>
    </location>
    <ligand>
        <name>Ca(2+)</name>
        <dbReference type="ChEBI" id="CHEBI:29108"/>
        <label>3</label>
    </ligand>
</feature>
<feature type="binding site" evidence="12">
    <location>
        <position position="229"/>
    </location>
    <ligand>
        <name>Zn(2+)</name>
        <dbReference type="ChEBI" id="CHEBI:29105"/>
        <label>1</label>
    </ligand>
</feature>
<keyword evidence="17" id="KW-1185">Reference proteome</keyword>
<feature type="active site" evidence="10">
    <location>
        <position position="264"/>
    </location>
</feature>
<feature type="binding site" evidence="12">
    <location>
        <position position="241"/>
    </location>
    <ligand>
        <name>Ca(2+)</name>
        <dbReference type="ChEBI" id="CHEBI:29108"/>
        <label>3</label>
    </ligand>
</feature>
<dbReference type="InterPro" id="IPR006026">
    <property type="entry name" value="Peptidase_Metallo"/>
</dbReference>
<feature type="chain" id="PRO_5029568805" evidence="14">
    <location>
        <begin position="23"/>
        <end position="308"/>
    </location>
</feature>
<evidence type="ECO:0000256" key="1">
    <source>
        <dbReference type="ARBA" id="ARBA00009614"/>
    </source>
</evidence>
<feature type="binding site" evidence="11">
    <location>
        <position position="267"/>
    </location>
    <ligand>
        <name>Zn(2+)</name>
        <dbReference type="ChEBI" id="CHEBI:29105"/>
        <label>2</label>
        <note>catalytic</note>
    </ligand>
</feature>
<organism evidence="16 17">
    <name type="scientific">Thalictrum thalictroides</name>
    <name type="common">Rue-anemone</name>
    <name type="synonym">Anemone thalictroides</name>
    <dbReference type="NCBI Taxonomy" id="46969"/>
    <lineage>
        <taxon>Eukaryota</taxon>
        <taxon>Viridiplantae</taxon>
        <taxon>Streptophyta</taxon>
        <taxon>Embryophyta</taxon>
        <taxon>Tracheophyta</taxon>
        <taxon>Spermatophyta</taxon>
        <taxon>Magnoliopsida</taxon>
        <taxon>Ranunculales</taxon>
        <taxon>Ranunculaceae</taxon>
        <taxon>Thalictroideae</taxon>
        <taxon>Thalictrum</taxon>
    </lineage>
</organism>
<evidence type="ECO:0000256" key="5">
    <source>
        <dbReference type="ARBA" id="ARBA00022801"/>
    </source>
</evidence>
<evidence type="ECO:0000256" key="2">
    <source>
        <dbReference type="ARBA" id="ARBA00022670"/>
    </source>
</evidence>
<keyword evidence="6 11" id="KW-0862">Zinc</keyword>
<comment type="similarity">
    <text evidence="1">Belongs to the peptidase M10A family. Matrix metalloproteinases (MMPs) subfamily.</text>
</comment>
<feature type="binding site" evidence="12">
    <location>
        <position position="281"/>
    </location>
    <ligand>
        <name>Zn(2+)</name>
        <dbReference type="ChEBI" id="CHEBI:29105"/>
        <label>2</label>
        <note>catalytic</note>
    </ligand>
</feature>
<dbReference type="SMART" id="SM00235">
    <property type="entry name" value="ZnMc"/>
    <property type="match status" value="1"/>
</dbReference>
<dbReference type="GO" id="GO:0008270">
    <property type="term" value="F:zinc ion binding"/>
    <property type="evidence" value="ECO:0007669"/>
    <property type="project" value="InterPro"/>
</dbReference>
<evidence type="ECO:0000256" key="14">
    <source>
        <dbReference type="SAM" id="SignalP"/>
    </source>
</evidence>
<dbReference type="AlphaFoldDB" id="A0A7J6WCM3"/>
<dbReference type="CDD" id="cd04278">
    <property type="entry name" value="ZnMc_MMP"/>
    <property type="match status" value="1"/>
</dbReference>
<keyword evidence="9" id="KW-0325">Glycoprotein</keyword>
<feature type="binding site" evidence="11">
    <location>
        <position position="263"/>
    </location>
    <ligand>
        <name>Zn(2+)</name>
        <dbReference type="ChEBI" id="CHEBI:29105"/>
        <label>2</label>
        <note>catalytic</note>
    </ligand>
</feature>
<dbReference type="SUPFAM" id="SSF47090">
    <property type="entry name" value="PGBD-like"/>
    <property type="match status" value="1"/>
</dbReference>
<dbReference type="OrthoDB" id="406838at2759"/>
<name>A0A7J6WCM3_THATH</name>
<dbReference type="FunFam" id="3.40.390.10:FF:000018">
    <property type="entry name" value="Metalloendoproteinase 1"/>
    <property type="match status" value="1"/>
</dbReference>
<evidence type="ECO:0000256" key="6">
    <source>
        <dbReference type="ARBA" id="ARBA00022833"/>
    </source>
</evidence>
<feature type="binding site" evidence="12">
    <location>
        <position position="244"/>
    </location>
    <ligand>
        <name>Ca(2+)</name>
        <dbReference type="ChEBI" id="CHEBI:29108"/>
        <label>1</label>
    </ligand>
</feature>
<evidence type="ECO:0000256" key="12">
    <source>
        <dbReference type="PIRSR" id="PIRSR621190-2"/>
    </source>
</evidence>
<sequence length="308" mass="34562">MELGAFFLLLVVMFMSTPSILCEQGTQPFEFLQHLQGCHKGQKLEGVHKLKQYLEKFGYLHYQNHSPHANDEEFDDLLESAVKTYQLNYHLKVTGSLDSETVKKMSIPRCGVADIIQGSTRMLSGNSMHHHHPNSLHSVSHFSFFPRRQRWPPSRTDLTYRFSSSTSKPIDLKKLRPLMSRAFARWAAVSNFTFQETIKSSKADIVIGFHSGDHGDNAAFDGPGGVLAHAFAPTIGWFHYDADENWSTKPTAGHFDLETVAVHEIGHLLGLGHSSVSDAIMFPSISTGVTKRELHENDIAGLHALYEF</sequence>
<protein>
    <submittedName>
        <fullName evidence="16">Metalloendoproteinase 3-mmp</fullName>
    </submittedName>
</protein>
<feature type="binding site" evidence="12">
    <location>
        <position position="216"/>
    </location>
    <ligand>
        <name>Zn(2+)</name>
        <dbReference type="ChEBI" id="CHEBI:29105"/>
        <label>1</label>
    </ligand>
</feature>
<evidence type="ECO:0000256" key="9">
    <source>
        <dbReference type="ARBA" id="ARBA00023180"/>
    </source>
</evidence>
<keyword evidence="12" id="KW-0106">Calcium</keyword>
<keyword evidence="7" id="KW-0482">Metalloprotease</keyword>
<evidence type="ECO:0000259" key="15">
    <source>
        <dbReference type="SMART" id="SM00235"/>
    </source>
</evidence>
<evidence type="ECO:0000256" key="4">
    <source>
        <dbReference type="ARBA" id="ARBA00022729"/>
    </source>
</evidence>
<dbReference type="PIRSF" id="PIRSF001191">
    <property type="entry name" value="Peptidase_M10A_matrix"/>
    <property type="match status" value="1"/>
</dbReference>
<evidence type="ECO:0000256" key="8">
    <source>
        <dbReference type="ARBA" id="ARBA00023145"/>
    </source>
</evidence>
<evidence type="ECO:0000256" key="10">
    <source>
        <dbReference type="PIRSR" id="PIRSR001191-1"/>
    </source>
</evidence>
<dbReference type="InterPro" id="IPR021190">
    <property type="entry name" value="Pept_M10A"/>
</dbReference>
<evidence type="ECO:0000313" key="16">
    <source>
        <dbReference type="EMBL" id="KAF5195081.1"/>
    </source>
</evidence>
<feature type="binding site" description="in inhibited form" evidence="12">
    <location>
        <position position="110"/>
    </location>
    <ligand>
        <name>Zn(2+)</name>
        <dbReference type="ChEBI" id="CHEBI:29105"/>
        <label>2</label>
        <note>catalytic</note>
    </ligand>
</feature>
<feature type="binding site" evidence="12">
    <location>
        <position position="244"/>
    </location>
    <ligand>
        <name>Ca(2+)</name>
        <dbReference type="ChEBI" id="CHEBI:29108"/>
        <label>3</label>
    </ligand>
</feature>
<feature type="signal peptide" evidence="14">
    <location>
        <begin position="1"/>
        <end position="22"/>
    </location>
</feature>
<keyword evidence="3 11" id="KW-0479">Metal-binding</keyword>
<dbReference type="SUPFAM" id="SSF55486">
    <property type="entry name" value="Metalloproteases ('zincins'), catalytic domain"/>
    <property type="match status" value="1"/>
</dbReference>
<feature type="short sequence motif" description="Cysteine switch" evidence="13">
    <location>
        <begin position="108"/>
        <end position="139"/>
    </location>
</feature>
<evidence type="ECO:0000256" key="13">
    <source>
        <dbReference type="PIRSR" id="PIRSR621190-5"/>
    </source>
</evidence>
<feature type="domain" description="Peptidase metallopeptidase" evidence="15">
    <location>
        <begin position="147"/>
        <end position="308"/>
    </location>
</feature>
<comment type="cofactor">
    <cofactor evidence="12">
        <name>Ca(2+)</name>
        <dbReference type="ChEBI" id="CHEBI:29108"/>
    </cofactor>
    <text evidence="12">Can bind about 5 Ca(2+) ions per subunit.</text>
</comment>
<keyword evidence="4 14" id="KW-0732">Signal</keyword>
<dbReference type="Gene3D" id="3.40.390.10">
    <property type="entry name" value="Collagenase (Catalytic Domain)"/>
    <property type="match status" value="1"/>
</dbReference>
<proteinExistence type="inferred from homology"/>
<feature type="binding site" evidence="12">
    <location>
        <position position="221"/>
    </location>
    <ligand>
        <name>Ca(2+)</name>
        <dbReference type="ChEBI" id="CHEBI:29108"/>
        <label>3</label>
    </ligand>
</feature>
<dbReference type="PRINTS" id="PR00138">
    <property type="entry name" value="MATRIXIN"/>
</dbReference>
<dbReference type="GO" id="GO:0030198">
    <property type="term" value="P:extracellular matrix organization"/>
    <property type="evidence" value="ECO:0007669"/>
    <property type="project" value="TreeGrafter"/>
</dbReference>
<gene>
    <name evidence="16" type="ORF">FRX31_015331</name>
</gene>
<dbReference type="Proteomes" id="UP000554482">
    <property type="component" value="Unassembled WGS sequence"/>
</dbReference>
<feature type="binding site" evidence="12">
    <location>
        <position position="239"/>
    </location>
    <ligand>
        <name>Zn(2+)</name>
        <dbReference type="ChEBI" id="CHEBI:29105"/>
        <label>1</label>
    </ligand>
</feature>
<dbReference type="InterPro" id="IPR033739">
    <property type="entry name" value="M10A_MMP"/>
</dbReference>
<evidence type="ECO:0000256" key="11">
    <source>
        <dbReference type="PIRSR" id="PIRSR001191-2"/>
    </source>
</evidence>
<feature type="binding site" evidence="12">
    <location>
        <position position="214"/>
    </location>
    <ligand>
        <name>Zn(2+)</name>
        <dbReference type="ChEBI" id="CHEBI:29105"/>
        <label>1</label>
    </ligand>
</feature>
<keyword evidence="2" id="KW-0645">Protease</keyword>
<evidence type="ECO:0000313" key="17">
    <source>
        <dbReference type="Proteomes" id="UP000554482"/>
    </source>
</evidence>
<dbReference type="GO" id="GO:0006508">
    <property type="term" value="P:proteolysis"/>
    <property type="evidence" value="ECO:0007669"/>
    <property type="project" value="UniProtKB-KW"/>
</dbReference>
<dbReference type="EMBL" id="JABWDY010017862">
    <property type="protein sequence ID" value="KAF5195081.1"/>
    <property type="molecule type" value="Genomic_DNA"/>
</dbReference>
<dbReference type="PANTHER" id="PTHR10201">
    <property type="entry name" value="MATRIX METALLOPROTEINASE"/>
    <property type="match status" value="1"/>
</dbReference>
<accession>A0A7J6WCM3</accession>
<dbReference type="InterPro" id="IPR002477">
    <property type="entry name" value="Peptidoglycan-bd-like"/>
</dbReference>
<dbReference type="GO" id="GO:0004222">
    <property type="term" value="F:metalloendopeptidase activity"/>
    <property type="evidence" value="ECO:0007669"/>
    <property type="project" value="InterPro"/>
</dbReference>
<dbReference type="GO" id="GO:0031012">
    <property type="term" value="C:extracellular matrix"/>
    <property type="evidence" value="ECO:0007669"/>
    <property type="project" value="InterPro"/>
</dbReference>
<dbReference type="InterPro" id="IPR036365">
    <property type="entry name" value="PGBD-like_sf"/>
</dbReference>
<dbReference type="InterPro" id="IPR001818">
    <property type="entry name" value="Pept_M10_metallopeptidase"/>
</dbReference>
<dbReference type="Pfam" id="PF01471">
    <property type="entry name" value="PG_binding_1"/>
    <property type="match status" value="1"/>
</dbReference>
<dbReference type="InterPro" id="IPR024079">
    <property type="entry name" value="MetalloPept_cat_dom_sf"/>
</dbReference>
<keyword evidence="5" id="KW-0378">Hydrolase</keyword>
<evidence type="ECO:0000256" key="7">
    <source>
        <dbReference type="ARBA" id="ARBA00023049"/>
    </source>
</evidence>
<feature type="binding site" evidence="12">
    <location>
        <position position="204"/>
    </location>
    <ligand>
        <name>Ca(2+)</name>
        <dbReference type="ChEBI" id="CHEBI:29108"/>
        <label>2</label>
    </ligand>
</feature>
<keyword evidence="8" id="KW-0865">Zymogen</keyword>
<comment type="caution">
    <text evidence="16">The sequence shown here is derived from an EMBL/GenBank/DDBJ whole genome shotgun (WGS) entry which is preliminary data.</text>
</comment>
<comment type="cofactor">
    <cofactor evidence="12">
        <name>Zn(2+)</name>
        <dbReference type="ChEBI" id="CHEBI:29105"/>
    </cofactor>
    <text evidence="12">Binds 2 Zn(2+) ions per subunit.</text>
</comment>